<organism evidence="1 2">
    <name type="scientific">Pedobacter frigidisoli</name>
    <dbReference type="NCBI Taxonomy" id="2530455"/>
    <lineage>
        <taxon>Bacteria</taxon>
        <taxon>Pseudomonadati</taxon>
        <taxon>Bacteroidota</taxon>
        <taxon>Sphingobacteriia</taxon>
        <taxon>Sphingobacteriales</taxon>
        <taxon>Sphingobacteriaceae</taxon>
        <taxon>Pedobacter</taxon>
    </lineage>
</organism>
<sequence>MGRKKAKNQDELLVHLLRVRVNDATMKRLEKLLAESSCRSIGEVGRKLLSRERINCFYRDASLAGPMEELALIRKELKSIGININQQTRYFNAVKSHAEKAFHAERTVELYQKIDARMERLFGLISKLAGKWLQG</sequence>
<comment type="caution">
    <text evidence="1">The sequence shown here is derived from an EMBL/GenBank/DDBJ whole genome shotgun (WGS) entry which is preliminary data.</text>
</comment>
<accession>A0A4R0NW14</accession>
<gene>
    <name evidence="1" type="primary">mobC</name>
    <name evidence="1" type="ORF">EZ449_15525</name>
</gene>
<name>A0A4R0NW14_9SPHI</name>
<keyword evidence="2" id="KW-1185">Reference proteome</keyword>
<reference evidence="1 2" key="1">
    <citation type="submission" date="2019-02" db="EMBL/GenBank/DDBJ databases">
        <title>Pedobacter sp. RP-3-11 sp. nov., isolated from Arctic soil.</title>
        <authorList>
            <person name="Dahal R.H."/>
        </authorList>
    </citation>
    <scope>NUCLEOTIDE SEQUENCE [LARGE SCALE GENOMIC DNA]</scope>
    <source>
        <strain evidence="1 2">RP-3-11</strain>
    </source>
</reference>
<dbReference type="AlphaFoldDB" id="A0A4R0NW14"/>
<evidence type="ECO:0000313" key="2">
    <source>
        <dbReference type="Proteomes" id="UP000291485"/>
    </source>
</evidence>
<dbReference type="Proteomes" id="UP000291485">
    <property type="component" value="Unassembled WGS sequence"/>
</dbReference>
<protein>
    <submittedName>
        <fullName evidence="1">Plasmid mobilization relaxosome protein MobC</fullName>
    </submittedName>
</protein>
<dbReference type="OrthoDB" id="678846at2"/>
<dbReference type="RefSeq" id="WP_131560464.1">
    <property type="nucleotide sequence ID" value="NZ_SJSN01000012.1"/>
</dbReference>
<proteinExistence type="predicted"/>
<dbReference type="EMBL" id="SJSN01000012">
    <property type="protein sequence ID" value="TCD05871.1"/>
    <property type="molecule type" value="Genomic_DNA"/>
</dbReference>
<evidence type="ECO:0000313" key="1">
    <source>
        <dbReference type="EMBL" id="TCD05871.1"/>
    </source>
</evidence>